<keyword evidence="4" id="KW-0963">Cytoplasm</keyword>
<keyword evidence="4" id="KW-0028">Amino-acid biosynthesis</keyword>
<comment type="similarity">
    <text evidence="4">Belongs to the class-III pyridoxal-phosphate-dependent aminotransferase family. ArgD subfamily.</text>
</comment>
<organism evidence="5 6">
    <name type="scientific">Dissulfurirhabdus thermomarina</name>
    <dbReference type="NCBI Taxonomy" id="1765737"/>
    <lineage>
        <taxon>Bacteria</taxon>
        <taxon>Deltaproteobacteria</taxon>
        <taxon>Dissulfurirhabdaceae</taxon>
        <taxon>Dissulfurirhabdus</taxon>
    </lineage>
</organism>
<feature type="binding site" evidence="4">
    <location>
        <position position="274"/>
    </location>
    <ligand>
        <name>pyridoxal 5'-phosphate</name>
        <dbReference type="ChEBI" id="CHEBI:597326"/>
    </ligand>
</feature>
<sequence length="393" mass="41942">MEKGRHIAATYDRFPVTLVRGEGCRVFDDRGRAYVDLAAGIAVCALGHCHPAVTAAVQVQAATLVHCSNLYWTEPQERVAGILARHSFADRVFFSNSGAESVEAAIKLARRYGHDRHGPDRHEIVCLEGAFHGRTLATVAATGQEIYRRGFEPLPPGFRHVPPDDPAALERAVGPETAAVLLEPVQGEGGVRPLTDEFLEAARACCDRHDALLVFDEVQAGIGRTGTLFAYEQTPVVPDVLCLAKALANGFPIGATLARDEVMAHLPPGSHASTFGGNPVSCAAAAVVLETVLAPGFLEAVREKGARLETGLRDIAAAHPGLVREVRGRGLMLAMEFERPMPDLALRLLEAGYLVLLGHQRILRLVPPLVIEPGDIDGFLAALSEVLAQGAAP</sequence>
<dbReference type="InterPro" id="IPR015422">
    <property type="entry name" value="PyrdxlP-dep_Trfase_small"/>
</dbReference>
<feature type="binding site" evidence="4">
    <location>
        <position position="131"/>
    </location>
    <ligand>
        <name>pyridoxal 5'-phosphate</name>
        <dbReference type="ChEBI" id="CHEBI:597326"/>
    </ligand>
</feature>
<dbReference type="GO" id="GO:0030170">
    <property type="term" value="F:pyridoxal phosphate binding"/>
    <property type="evidence" value="ECO:0007669"/>
    <property type="project" value="InterPro"/>
</dbReference>
<dbReference type="EMBL" id="JAAGRR010000232">
    <property type="protein sequence ID" value="NDY43610.1"/>
    <property type="molecule type" value="Genomic_DNA"/>
</dbReference>
<evidence type="ECO:0000256" key="3">
    <source>
        <dbReference type="ARBA" id="ARBA00022898"/>
    </source>
</evidence>
<dbReference type="FunFam" id="3.40.640.10:FF:000004">
    <property type="entry name" value="Acetylornithine aminotransferase"/>
    <property type="match status" value="1"/>
</dbReference>
<dbReference type="InterPro" id="IPR004636">
    <property type="entry name" value="AcOrn/SuccOrn_fam"/>
</dbReference>
<dbReference type="PROSITE" id="PS00600">
    <property type="entry name" value="AA_TRANSFER_CLASS_3"/>
    <property type="match status" value="1"/>
</dbReference>
<dbReference type="PANTHER" id="PTHR11986">
    <property type="entry name" value="AMINOTRANSFERASE CLASS III"/>
    <property type="match status" value="1"/>
</dbReference>
<evidence type="ECO:0000256" key="4">
    <source>
        <dbReference type="HAMAP-Rule" id="MF_01107"/>
    </source>
</evidence>
<dbReference type="InterPro" id="IPR005814">
    <property type="entry name" value="Aminotrans_3"/>
</dbReference>
<dbReference type="Gene3D" id="3.40.640.10">
    <property type="entry name" value="Type I PLP-dependent aspartate aminotransferase-like (Major domain)"/>
    <property type="match status" value="1"/>
</dbReference>
<dbReference type="RefSeq" id="WP_163299985.1">
    <property type="nucleotide sequence ID" value="NZ_JAAGRR010000232.1"/>
</dbReference>
<dbReference type="CDD" id="cd00610">
    <property type="entry name" value="OAT_like"/>
    <property type="match status" value="1"/>
</dbReference>
<comment type="subunit">
    <text evidence="4">Homodimer.</text>
</comment>
<dbReference type="GO" id="GO:0042802">
    <property type="term" value="F:identical protein binding"/>
    <property type="evidence" value="ECO:0007669"/>
    <property type="project" value="TreeGrafter"/>
</dbReference>
<evidence type="ECO:0000313" key="5">
    <source>
        <dbReference type="EMBL" id="NDY43610.1"/>
    </source>
</evidence>
<dbReference type="AlphaFoldDB" id="A0A6N9TT88"/>
<dbReference type="HAMAP" id="MF_01107">
    <property type="entry name" value="ArgD_aminotrans_3"/>
    <property type="match status" value="1"/>
</dbReference>
<comment type="subcellular location">
    <subcellularLocation>
        <location evidence="4">Cytoplasm</location>
    </subcellularLocation>
</comment>
<dbReference type="GO" id="GO:0006526">
    <property type="term" value="P:L-arginine biosynthetic process"/>
    <property type="evidence" value="ECO:0007669"/>
    <property type="project" value="UniProtKB-UniRule"/>
</dbReference>
<dbReference type="EC" id="2.6.1.11" evidence="4"/>
<keyword evidence="6" id="KW-1185">Reference proteome</keyword>
<comment type="pathway">
    <text evidence="4">Amino-acid biosynthesis; L-arginine biosynthesis; N(2)-acetyl-L-ornithine from L-glutamate: step 4/4.</text>
</comment>
<evidence type="ECO:0000313" key="6">
    <source>
        <dbReference type="Proteomes" id="UP000469346"/>
    </source>
</evidence>
<dbReference type="SUPFAM" id="SSF53383">
    <property type="entry name" value="PLP-dependent transferases"/>
    <property type="match status" value="1"/>
</dbReference>
<dbReference type="PANTHER" id="PTHR11986:SF113">
    <property type="entry name" value="SUCCINYLORNITHINE TRANSAMINASE"/>
    <property type="match status" value="1"/>
</dbReference>
<dbReference type="GO" id="GO:0005737">
    <property type="term" value="C:cytoplasm"/>
    <property type="evidence" value="ECO:0007669"/>
    <property type="project" value="UniProtKB-SubCell"/>
</dbReference>
<dbReference type="GO" id="GO:0003992">
    <property type="term" value="F:N2-acetyl-L-ornithine:2-oxoglutarate 5-aminotransferase activity"/>
    <property type="evidence" value="ECO:0007669"/>
    <property type="project" value="UniProtKB-UniRule"/>
</dbReference>
<dbReference type="InterPro" id="IPR050103">
    <property type="entry name" value="Class-III_PLP-dep_AT"/>
</dbReference>
<feature type="binding site" evidence="4">
    <location>
        <position position="134"/>
    </location>
    <ligand>
        <name>N(2)-acetyl-L-ornithine</name>
        <dbReference type="ChEBI" id="CHEBI:57805"/>
    </ligand>
</feature>
<accession>A0A6N9TT88</accession>
<comment type="caution">
    <text evidence="5">The sequence shown here is derived from an EMBL/GenBank/DDBJ whole genome shotgun (WGS) entry which is preliminary data.</text>
</comment>
<dbReference type="Gene3D" id="3.90.1150.10">
    <property type="entry name" value="Aspartate Aminotransferase, domain 1"/>
    <property type="match status" value="1"/>
</dbReference>
<dbReference type="PIRSF" id="PIRSF000521">
    <property type="entry name" value="Transaminase_4ab_Lys_Orn"/>
    <property type="match status" value="1"/>
</dbReference>
<dbReference type="UniPathway" id="UPA00068">
    <property type="reaction ID" value="UER00109"/>
</dbReference>
<feature type="binding site" evidence="4">
    <location>
        <position position="273"/>
    </location>
    <ligand>
        <name>N(2)-acetyl-L-ornithine</name>
        <dbReference type="ChEBI" id="CHEBI:57805"/>
    </ligand>
</feature>
<comment type="miscellaneous">
    <text evidence="4">May also have succinyldiaminopimelate aminotransferase activity, thus carrying out the corresponding step in lysine biosynthesis.</text>
</comment>
<keyword evidence="2 4" id="KW-0808">Transferase</keyword>
<dbReference type="Pfam" id="PF00202">
    <property type="entry name" value="Aminotran_3"/>
    <property type="match status" value="1"/>
</dbReference>
<proteinExistence type="inferred from homology"/>
<dbReference type="NCBIfam" id="TIGR00707">
    <property type="entry name" value="argD"/>
    <property type="match status" value="1"/>
</dbReference>
<dbReference type="InterPro" id="IPR015421">
    <property type="entry name" value="PyrdxlP-dep_Trfase_major"/>
</dbReference>
<keyword evidence="1 4" id="KW-0032">Aminotransferase</keyword>
<dbReference type="InterPro" id="IPR015424">
    <property type="entry name" value="PyrdxlP-dep_Trfase"/>
</dbReference>
<evidence type="ECO:0000256" key="2">
    <source>
        <dbReference type="ARBA" id="ARBA00022679"/>
    </source>
</evidence>
<name>A0A6N9TT88_DISTH</name>
<comment type="cofactor">
    <cofactor evidence="4">
        <name>pyridoxal 5'-phosphate</name>
        <dbReference type="ChEBI" id="CHEBI:597326"/>
    </cofactor>
    <text evidence="4">Binds 1 pyridoxal phosphate per subunit.</text>
</comment>
<dbReference type="Proteomes" id="UP000469346">
    <property type="component" value="Unassembled WGS sequence"/>
</dbReference>
<keyword evidence="3 4" id="KW-0663">Pyridoxal phosphate</keyword>
<gene>
    <name evidence="4" type="primary">argD</name>
    <name evidence="5" type="ORF">G3N55_12275</name>
</gene>
<dbReference type="InterPro" id="IPR049704">
    <property type="entry name" value="Aminotrans_3_PPA_site"/>
</dbReference>
<dbReference type="NCBIfam" id="NF002325">
    <property type="entry name" value="PRK01278.1"/>
    <property type="match status" value="1"/>
</dbReference>
<protein>
    <recommendedName>
        <fullName evidence="4">Acetylornithine aminotransferase</fullName>
        <shortName evidence="4">ACOAT</shortName>
        <ecNumber evidence="4">2.6.1.11</ecNumber>
    </recommendedName>
</protein>
<evidence type="ECO:0000256" key="1">
    <source>
        <dbReference type="ARBA" id="ARBA00022576"/>
    </source>
</evidence>
<feature type="modified residue" description="N6-(pyridoxal phosphate)lysine" evidence="4">
    <location>
        <position position="245"/>
    </location>
</feature>
<feature type="binding site" evidence="4">
    <location>
        <begin position="98"/>
        <end position="99"/>
    </location>
    <ligand>
        <name>pyridoxal 5'-phosphate</name>
        <dbReference type="ChEBI" id="CHEBI:597326"/>
    </ligand>
</feature>
<keyword evidence="4" id="KW-0055">Arginine biosynthesis</keyword>
<comment type="catalytic activity">
    <reaction evidence="4">
        <text>N(2)-acetyl-L-ornithine + 2-oxoglutarate = N-acetyl-L-glutamate 5-semialdehyde + L-glutamate</text>
        <dbReference type="Rhea" id="RHEA:18049"/>
        <dbReference type="ChEBI" id="CHEBI:16810"/>
        <dbReference type="ChEBI" id="CHEBI:29123"/>
        <dbReference type="ChEBI" id="CHEBI:29985"/>
        <dbReference type="ChEBI" id="CHEBI:57805"/>
        <dbReference type="EC" id="2.6.1.11"/>
    </reaction>
</comment>
<reference evidence="5 6" key="1">
    <citation type="submission" date="2020-02" db="EMBL/GenBank/DDBJ databases">
        <title>Comparative genomics of sulfur disproportionating microorganisms.</title>
        <authorList>
            <person name="Ward L.M."/>
            <person name="Bertran E."/>
            <person name="Johnston D.T."/>
        </authorList>
    </citation>
    <scope>NUCLEOTIDE SEQUENCE [LARGE SCALE GENOMIC DNA]</scope>
    <source>
        <strain evidence="5 6">DSM 100025</strain>
    </source>
</reference>
<feature type="binding site" evidence="4">
    <location>
        <begin position="216"/>
        <end position="219"/>
    </location>
    <ligand>
        <name>pyridoxal 5'-phosphate</name>
        <dbReference type="ChEBI" id="CHEBI:597326"/>
    </ligand>
</feature>